<dbReference type="PANTHER" id="PTHR47326:SF1">
    <property type="entry name" value="HTH PSQ-TYPE DOMAIN-CONTAINING PROTEIN"/>
    <property type="match status" value="1"/>
</dbReference>
<gene>
    <name evidence="2" type="ORF">NQ318_022262</name>
</gene>
<protein>
    <submittedName>
        <fullName evidence="2">Uncharacterized protein</fullName>
    </submittedName>
</protein>
<feature type="chain" id="PRO_5043507868" evidence="1">
    <location>
        <begin position="19"/>
        <end position="98"/>
    </location>
</feature>
<organism evidence="2 3">
    <name type="scientific">Aromia moschata</name>
    <dbReference type="NCBI Taxonomy" id="1265417"/>
    <lineage>
        <taxon>Eukaryota</taxon>
        <taxon>Metazoa</taxon>
        <taxon>Ecdysozoa</taxon>
        <taxon>Arthropoda</taxon>
        <taxon>Hexapoda</taxon>
        <taxon>Insecta</taxon>
        <taxon>Pterygota</taxon>
        <taxon>Neoptera</taxon>
        <taxon>Endopterygota</taxon>
        <taxon>Coleoptera</taxon>
        <taxon>Polyphaga</taxon>
        <taxon>Cucujiformia</taxon>
        <taxon>Chrysomeloidea</taxon>
        <taxon>Cerambycidae</taxon>
        <taxon>Cerambycinae</taxon>
        <taxon>Callichromatini</taxon>
        <taxon>Aromia</taxon>
    </lineage>
</organism>
<dbReference type="AlphaFoldDB" id="A0AAV8XH75"/>
<dbReference type="EMBL" id="JAPWTK010000611">
    <property type="protein sequence ID" value="KAJ8937844.1"/>
    <property type="molecule type" value="Genomic_DNA"/>
</dbReference>
<keyword evidence="1" id="KW-0732">Signal</keyword>
<comment type="caution">
    <text evidence="2">The sequence shown here is derived from an EMBL/GenBank/DDBJ whole genome shotgun (WGS) entry which is preliminary data.</text>
</comment>
<keyword evidence="3" id="KW-1185">Reference proteome</keyword>
<evidence type="ECO:0000313" key="2">
    <source>
        <dbReference type="EMBL" id="KAJ8937844.1"/>
    </source>
</evidence>
<accession>A0AAV8XH75</accession>
<reference evidence="2" key="1">
    <citation type="journal article" date="2023" name="Insect Mol. Biol.">
        <title>Genome sequencing provides insights into the evolution of gene families encoding plant cell wall-degrading enzymes in longhorned beetles.</title>
        <authorList>
            <person name="Shin N.R."/>
            <person name="Okamura Y."/>
            <person name="Kirsch R."/>
            <person name="Pauchet Y."/>
        </authorList>
    </citation>
    <scope>NUCLEOTIDE SEQUENCE</scope>
    <source>
        <strain evidence="2">AMC_N1</strain>
    </source>
</reference>
<dbReference type="PANTHER" id="PTHR47326">
    <property type="entry name" value="TRANSPOSABLE ELEMENT TC3 TRANSPOSASE-LIKE PROTEIN"/>
    <property type="match status" value="1"/>
</dbReference>
<name>A0AAV8XH75_9CUCU</name>
<evidence type="ECO:0000313" key="3">
    <source>
        <dbReference type="Proteomes" id="UP001162162"/>
    </source>
</evidence>
<feature type="signal peptide" evidence="1">
    <location>
        <begin position="1"/>
        <end position="18"/>
    </location>
</feature>
<evidence type="ECO:0000256" key="1">
    <source>
        <dbReference type="SAM" id="SignalP"/>
    </source>
</evidence>
<dbReference type="Proteomes" id="UP001162162">
    <property type="component" value="Unassembled WGS sequence"/>
</dbReference>
<sequence>MKLACLWITEVIHVLVRCAQLKELLLLPKRIFKQNRILPFKPKFGHTLEEGDEAKRLVFCLEMGNRVLNDVGFYKRILFSDESTFSTNGVVSSQHCRY</sequence>
<proteinExistence type="predicted"/>